<dbReference type="EMBL" id="BBML01000005">
    <property type="protein sequence ID" value="GAK97373.1"/>
    <property type="molecule type" value="Genomic_DNA"/>
</dbReference>
<evidence type="ECO:0000313" key="3">
    <source>
        <dbReference type="EMBL" id="GAK97373.1"/>
    </source>
</evidence>
<keyword evidence="1" id="KW-0472">Membrane</keyword>
<name>A0A090Q6K6_9FLAO</name>
<protein>
    <submittedName>
        <fullName evidence="3">Uncharacterized protein</fullName>
    </submittedName>
</protein>
<accession>A0A090Q6K6</accession>
<evidence type="ECO:0000313" key="4">
    <source>
        <dbReference type="Proteomes" id="UP000029221"/>
    </source>
</evidence>
<feature type="transmembrane region" description="Helical" evidence="1">
    <location>
        <begin position="252"/>
        <end position="268"/>
    </location>
</feature>
<dbReference type="eggNOG" id="ENOG502Z8MK">
    <property type="taxonomic scope" value="Bacteria"/>
</dbReference>
<dbReference type="Proteomes" id="UP000029221">
    <property type="component" value="Unassembled WGS sequence"/>
</dbReference>
<gene>
    <name evidence="3" type="ORF">JCM19294_1419</name>
</gene>
<sequence>MKKLFVTLLFLLSFAFAKAQQFDDMGEYLNFMNKEYRSISKRSWKLTQAVAHSKRDKTIQKRKQQLIKAINNSMNRIKKAETVGGDEYKNETLKIMQFRIDIMNEEFEKVIDLEKIAQESYDAMEAYILAQEALDEKSAEVELQYEKAVKEFGNKNNINFTDEESELGNKMRKAGEVFDYKNDLFLIYFKVKINEIYLFESLEKQDVNGLQQNANALKTEALAGIEKLKTYKGFNNDKSLILAINKSFKTTLKWPILTLLLLLIFLFIKKTLKS</sequence>
<organism evidence="3 4">
    <name type="scientific">Nonlabens tegetincola</name>
    <dbReference type="NCBI Taxonomy" id="323273"/>
    <lineage>
        <taxon>Bacteria</taxon>
        <taxon>Pseudomonadati</taxon>
        <taxon>Bacteroidota</taxon>
        <taxon>Flavobacteriia</taxon>
        <taxon>Flavobacteriales</taxon>
        <taxon>Flavobacteriaceae</taxon>
        <taxon>Nonlabens</taxon>
    </lineage>
</organism>
<dbReference type="STRING" id="319236.BST91_02085"/>
<dbReference type="RefSeq" id="WP_042278976.1">
    <property type="nucleotide sequence ID" value="NZ_BBML01000005.1"/>
</dbReference>
<reference evidence="3" key="1">
    <citation type="journal article" date="2014" name="Genome Announc.">
        <title>Draft Genome Sequences of Marine Flavobacterium Nonlabens Strains NR17, NR24, NR27, NR32, NR33, and Ara13.</title>
        <authorList>
            <person name="Nakanishi M."/>
            <person name="Meirelles P."/>
            <person name="Suzuki R."/>
            <person name="Takatani N."/>
            <person name="Mino S."/>
            <person name="Suda W."/>
            <person name="Oshima K."/>
            <person name="Hattori M."/>
            <person name="Ohkuma M."/>
            <person name="Hosokawa M."/>
            <person name="Miyashita K."/>
            <person name="Thompson F.L."/>
            <person name="Niwa A."/>
            <person name="Sawabe T."/>
            <person name="Sawabe T."/>
        </authorList>
    </citation>
    <scope>NUCLEOTIDE SEQUENCE [LARGE SCALE GENOMIC DNA]</scope>
    <source>
        <strain evidence="3">JCM 19294</strain>
    </source>
</reference>
<evidence type="ECO:0000256" key="2">
    <source>
        <dbReference type="SAM" id="SignalP"/>
    </source>
</evidence>
<evidence type="ECO:0000256" key="1">
    <source>
        <dbReference type="SAM" id="Phobius"/>
    </source>
</evidence>
<feature type="signal peptide" evidence="2">
    <location>
        <begin position="1"/>
        <end position="19"/>
    </location>
</feature>
<proteinExistence type="predicted"/>
<keyword evidence="2" id="KW-0732">Signal</keyword>
<dbReference type="AlphaFoldDB" id="A0A090Q6K6"/>
<keyword evidence="1" id="KW-0812">Transmembrane</keyword>
<comment type="caution">
    <text evidence="3">The sequence shown here is derived from an EMBL/GenBank/DDBJ whole genome shotgun (WGS) entry which is preliminary data.</text>
</comment>
<keyword evidence="1" id="KW-1133">Transmembrane helix</keyword>
<keyword evidence="4" id="KW-1185">Reference proteome</keyword>
<feature type="chain" id="PRO_5001863077" evidence="2">
    <location>
        <begin position="20"/>
        <end position="274"/>
    </location>
</feature>